<comment type="caution">
    <text evidence="1">The sequence shown here is derived from an EMBL/GenBank/DDBJ whole genome shotgun (WGS) entry which is preliminary data.</text>
</comment>
<sequence length="219" mass="25519">MEFSTSQQTFSPVSFTAATFRRLAAGYREQRTETVLEFELMQLQLPRTSEKCFSSSNLILKMDIIGEVIIITKRGDRPRSRSPGRRGDKVDVLWLGETEVYLGKTVLREGQRFRNGTRKENIKILLKIVNLAQREVMREMELIATKLKLMMVTSNSNKLENDFQLVASTDGNKAYKTNQGNEDKKKPHNLCIKMHHKRMKLEEPIQIMYNVLYKRNKFI</sequence>
<accession>A0AAV0CKW2</accession>
<protein>
    <submittedName>
        <fullName evidence="1">Uncharacterized protein</fullName>
    </submittedName>
</protein>
<dbReference type="AlphaFoldDB" id="A0AAV0CKW2"/>
<name>A0AAV0CKW2_9ASTE</name>
<evidence type="ECO:0000313" key="1">
    <source>
        <dbReference type="EMBL" id="CAH9077452.1"/>
    </source>
</evidence>
<evidence type="ECO:0000313" key="2">
    <source>
        <dbReference type="Proteomes" id="UP001152523"/>
    </source>
</evidence>
<proteinExistence type="predicted"/>
<organism evidence="1 2">
    <name type="scientific">Cuscuta epithymum</name>
    <dbReference type="NCBI Taxonomy" id="186058"/>
    <lineage>
        <taxon>Eukaryota</taxon>
        <taxon>Viridiplantae</taxon>
        <taxon>Streptophyta</taxon>
        <taxon>Embryophyta</taxon>
        <taxon>Tracheophyta</taxon>
        <taxon>Spermatophyta</taxon>
        <taxon>Magnoliopsida</taxon>
        <taxon>eudicotyledons</taxon>
        <taxon>Gunneridae</taxon>
        <taxon>Pentapetalae</taxon>
        <taxon>asterids</taxon>
        <taxon>lamiids</taxon>
        <taxon>Solanales</taxon>
        <taxon>Convolvulaceae</taxon>
        <taxon>Cuscuteae</taxon>
        <taxon>Cuscuta</taxon>
        <taxon>Cuscuta subgen. Cuscuta</taxon>
    </lineage>
</organism>
<dbReference type="EMBL" id="CAMAPF010000031">
    <property type="protein sequence ID" value="CAH9077452.1"/>
    <property type="molecule type" value="Genomic_DNA"/>
</dbReference>
<keyword evidence="2" id="KW-1185">Reference proteome</keyword>
<dbReference type="Proteomes" id="UP001152523">
    <property type="component" value="Unassembled WGS sequence"/>
</dbReference>
<gene>
    <name evidence="1" type="ORF">CEPIT_LOCUS6182</name>
</gene>
<reference evidence="1" key="1">
    <citation type="submission" date="2022-07" db="EMBL/GenBank/DDBJ databases">
        <authorList>
            <person name="Macas J."/>
            <person name="Novak P."/>
            <person name="Neumann P."/>
        </authorList>
    </citation>
    <scope>NUCLEOTIDE SEQUENCE</scope>
</reference>